<dbReference type="SUPFAM" id="SSF46785">
    <property type="entry name" value="Winged helix' DNA-binding domain"/>
    <property type="match status" value="2"/>
</dbReference>
<proteinExistence type="inferred from homology"/>
<evidence type="ECO:0000256" key="1">
    <source>
        <dbReference type="ARBA" id="ARBA00038283"/>
    </source>
</evidence>
<dbReference type="InterPro" id="IPR036388">
    <property type="entry name" value="WH-like_DNA-bd_sf"/>
</dbReference>
<dbReference type="InterPro" id="IPR036390">
    <property type="entry name" value="WH_DNA-bd_sf"/>
</dbReference>
<sequence>MKEMVKYNNTLNTLQFKNFSAMDYNVLMCLCHKMRDQGDKELKFSFKELKELTDFGNHSDKLFAEDLDRMIDKLIKVDATVITGDEKSRFILFPTFRINAVQGTLTVSVNKDFSYILNEITGNFTKFELKEFAELDGKYTKTMYRIFKQYRKTGWWKPTVEEFKAIMDIPNAYTNKIIMRDIIKPTIATLSDKFNGLTCEPIKAKKRGAPIERYYFKWQAEKQIAGQTNINDAEDELARYNNKKVKKSTKKSNYNDFMKNSYDFEELEKKLVRN</sequence>
<dbReference type="GO" id="GO:0006270">
    <property type="term" value="P:DNA replication initiation"/>
    <property type="evidence" value="ECO:0007669"/>
    <property type="project" value="InterPro"/>
</dbReference>
<evidence type="ECO:0000259" key="2">
    <source>
        <dbReference type="Pfam" id="PF01051"/>
    </source>
</evidence>
<dbReference type="OrthoDB" id="2084703at2"/>
<dbReference type="EMBL" id="FOGJ01000054">
    <property type="protein sequence ID" value="SES43352.1"/>
    <property type="molecule type" value="Genomic_DNA"/>
</dbReference>
<dbReference type="InterPro" id="IPR000525">
    <property type="entry name" value="Initiator_Rep_WH1"/>
</dbReference>
<dbReference type="AlphaFoldDB" id="A0A1H9XB52"/>
<organism evidence="3 4">
    <name type="scientific">Butyrivibrio fibrisolvens</name>
    <dbReference type="NCBI Taxonomy" id="831"/>
    <lineage>
        <taxon>Bacteria</taxon>
        <taxon>Bacillati</taxon>
        <taxon>Bacillota</taxon>
        <taxon>Clostridia</taxon>
        <taxon>Lachnospirales</taxon>
        <taxon>Lachnospiraceae</taxon>
        <taxon>Butyrivibrio</taxon>
    </lineage>
</organism>
<feature type="domain" description="Initiator Rep protein WH1" evidence="2">
    <location>
        <begin position="5"/>
        <end position="148"/>
    </location>
</feature>
<dbReference type="RefSeq" id="WP_074759158.1">
    <property type="nucleotide sequence ID" value="NZ_FOGJ01000054.1"/>
</dbReference>
<protein>
    <submittedName>
        <fullName evidence="3">Protein involved in initiation of plasmid replication</fullName>
    </submittedName>
</protein>
<dbReference type="Proteomes" id="UP000182584">
    <property type="component" value="Unassembled WGS sequence"/>
</dbReference>
<evidence type="ECO:0000313" key="3">
    <source>
        <dbReference type="EMBL" id="SES43352.1"/>
    </source>
</evidence>
<comment type="similarity">
    <text evidence="1">Belongs to the initiator RepB protein family.</text>
</comment>
<name>A0A1H9XB52_BUTFI</name>
<dbReference type="Pfam" id="PF21205">
    <property type="entry name" value="Rep3_C"/>
    <property type="match status" value="1"/>
</dbReference>
<reference evidence="3 4" key="1">
    <citation type="submission" date="2016-10" db="EMBL/GenBank/DDBJ databases">
        <authorList>
            <person name="de Groot N.N."/>
        </authorList>
    </citation>
    <scope>NUCLEOTIDE SEQUENCE [LARGE SCALE GENOMIC DNA]</scope>
    <source>
        <strain evidence="3 4">AR40</strain>
    </source>
</reference>
<evidence type="ECO:0000313" key="4">
    <source>
        <dbReference type="Proteomes" id="UP000182584"/>
    </source>
</evidence>
<dbReference type="Pfam" id="PF01051">
    <property type="entry name" value="Rep3_N"/>
    <property type="match status" value="1"/>
</dbReference>
<dbReference type="Gene3D" id="1.10.10.10">
    <property type="entry name" value="Winged helix-like DNA-binding domain superfamily/Winged helix DNA-binding domain"/>
    <property type="match status" value="2"/>
</dbReference>
<gene>
    <name evidence="3" type="ORF">SAMN04487884_1541</name>
</gene>
<accession>A0A1H9XB52</accession>
<dbReference type="GO" id="GO:0003887">
    <property type="term" value="F:DNA-directed DNA polymerase activity"/>
    <property type="evidence" value="ECO:0007669"/>
    <property type="project" value="InterPro"/>
</dbReference>